<evidence type="ECO:0000256" key="1">
    <source>
        <dbReference type="ARBA" id="ARBA00004141"/>
    </source>
</evidence>
<evidence type="ECO:0000313" key="7">
    <source>
        <dbReference type="Proteomes" id="UP001408356"/>
    </source>
</evidence>
<feature type="transmembrane region" description="Helical" evidence="5">
    <location>
        <begin position="42"/>
        <end position="62"/>
    </location>
</feature>
<accession>A0ABR2VIJ1</accession>
<comment type="caution">
    <text evidence="6">The sequence shown here is derived from an EMBL/GenBank/DDBJ whole genome shotgun (WGS) entry which is preliminary data.</text>
</comment>
<protein>
    <submittedName>
        <fullName evidence="6">Sphingoid long-chain base transporter RSB1</fullName>
    </submittedName>
</protein>
<keyword evidence="4 5" id="KW-0472">Membrane</keyword>
<evidence type="ECO:0000256" key="5">
    <source>
        <dbReference type="SAM" id="Phobius"/>
    </source>
</evidence>
<reference evidence="6 7" key="1">
    <citation type="journal article" date="2024" name="J. Plant Pathol.">
        <title>Sequence and assembly of the genome of Seiridium unicorne, isolate CBS 538.82, causal agent of cypress canker disease.</title>
        <authorList>
            <person name="Scali E."/>
            <person name="Rocca G.D."/>
            <person name="Danti R."/>
            <person name="Garbelotto M."/>
            <person name="Barberini S."/>
            <person name="Baroncelli R."/>
            <person name="Emiliani G."/>
        </authorList>
    </citation>
    <scope>NUCLEOTIDE SEQUENCE [LARGE SCALE GENOMIC DNA]</scope>
    <source>
        <strain evidence="6 7">BM-138-508</strain>
    </source>
</reference>
<feature type="transmembrane region" description="Helical" evidence="5">
    <location>
        <begin position="223"/>
        <end position="242"/>
    </location>
</feature>
<gene>
    <name evidence="6" type="ORF">SUNI508_00251</name>
</gene>
<evidence type="ECO:0000256" key="2">
    <source>
        <dbReference type="ARBA" id="ARBA00022692"/>
    </source>
</evidence>
<dbReference type="PANTHER" id="PTHR31465">
    <property type="entry name" value="PROTEIN RTA1-RELATED"/>
    <property type="match status" value="1"/>
</dbReference>
<feature type="transmembrane region" description="Helical" evidence="5">
    <location>
        <begin position="262"/>
        <end position="286"/>
    </location>
</feature>
<sequence length="306" mass="33761">MSSSSRLPPGVPQYVKMFGPGANCTLDICPIEMSVYGYRPSLAANITFLVLYVLSAAVHTYLGMRWKTWFFMSCMIIGAANAALGYAGRIVMYYNPFNFAAFMIQIICVTSGPVYYSAAIYVTLASSIKHFSPSLSRFRPNLFYWIFIPCDVVCLVFQAAGGALSTSSSGTSQIGVDMALVGLSLQVFAMVVFCSFFADYLIRYFRSDIYRSSSPGQLGRRPKLFFGFLALAILLILARCSYRLAELHEGYRGNLIHDEPLFIGLEGVIVISAVYCLAIGNPGFVFKKGDKALSHDQDSFAEHEMS</sequence>
<evidence type="ECO:0000256" key="3">
    <source>
        <dbReference type="ARBA" id="ARBA00022989"/>
    </source>
</evidence>
<dbReference type="PANTHER" id="PTHR31465:SF9">
    <property type="entry name" value="SPHINGOID LONG-CHAIN BASE TRANSPORTER RSB1"/>
    <property type="match status" value="1"/>
</dbReference>
<dbReference type="EMBL" id="JARVKF010000001">
    <property type="protein sequence ID" value="KAK9426724.1"/>
    <property type="molecule type" value="Genomic_DNA"/>
</dbReference>
<feature type="transmembrane region" description="Helical" evidence="5">
    <location>
        <begin position="99"/>
        <end position="122"/>
    </location>
</feature>
<keyword evidence="2 5" id="KW-0812">Transmembrane</keyword>
<keyword evidence="7" id="KW-1185">Reference proteome</keyword>
<keyword evidence="3 5" id="KW-1133">Transmembrane helix</keyword>
<feature type="transmembrane region" description="Helical" evidence="5">
    <location>
        <begin position="142"/>
        <end position="160"/>
    </location>
</feature>
<dbReference type="InterPro" id="IPR007568">
    <property type="entry name" value="RTA1"/>
</dbReference>
<dbReference type="Pfam" id="PF04479">
    <property type="entry name" value="RTA1"/>
    <property type="match status" value="1"/>
</dbReference>
<evidence type="ECO:0000313" key="6">
    <source>
        <dbReference type="EMBL" id="KAK9426724.1"/>
    </source>
</evidence>
<feature type="transmembrane region" description="Helical" evidence="5">
    <location>
        <begin position="69"/>
        <end position="87"/>
    </location>
</feature>
<proteinExistence type="predicted"/>
<comment type="subcellular location">
    <subcellularLocation>
        <location evidence="1">Membrane</location>
        <topology evidence="1">Multi-pass membrane protein</topology>
    </subcellularLocation>
</comment>
<evidence type="ECO:0000256" key="4">
    <source>
        <dbReference type="ARBA" id="ARBA00023136"/>
    </source>
</evidence>
<dbReference type="Proteomes" id="UP001408356">
    <property type="component" value="Unassembled WGS sequence"/>
</dbReference>
<name>A0ABR2VIJ1_9PEZI</name>
<organism evidence="6 7">
    <name type="scientific">Seiridium unicorne</name>
    <dbReference type="NCBI Taxonomy" id="138068"/>
    <lineage>
        <taxon>Eukaryota</taxon>
        <taxon>Fungi</taxon>
        <taxon>Dikarya</taxon>
        <taxon>Ascomycota</taxon>
        <taxon>Pezizomycotina</taxon>
        <taxon>Sordariomycetes</taxon>
        <taxon>Xylariomycetidae</taxon>
        <taxon>Amphisphaeriales</taxon>
        <taxon>Sporocadaceae</taxon>
        <taxon>Seiridium</taxon>
    </lineage>
</organism>
<feature type="transmembrane region" description="Helical" evidence="5">
    <location>
        <begin position="180"/>
        <end position="202"/>
    </location>
</feature>